<proteinExistence type="predicted"/>
<sequence>MKKVLFLDGAVFSNNASFSSALMNEFHSLLGKPERINLNDTEFGQVSLCKNTFPAFYGQVESDKWINKLKETDLLVLSSSMINFTVPTVVKNFFDGIAVPDKTFSYRLSKDGNPVGLLNNLNVIFVTTQGGPQAEGTRSLQVQWLEQVFKFVGAKSINFIEVNGTKLPPLAGVNPEEYAKTRAAEFKKLVDSL</sequence>
<organism evidence="1 2">
    <name type="scientific">Mycoplasmopsis edwardii</name>
    <dbReference type="NCBI Taxonomy" id="53558"/>
    <lineage>
        <taxon>Bacteria</taxon>
        <taxon>Bacillati</taxon>
        <taxon>Mycoplasmatota</taxon>
        <taxon>Mycoplasmoidales</taxon>
        <taxon>Metamycoplasmataceae</taxon>
        <taxon>Mycoplasmopsis</taxon>
    </lineage>
</organism>
<evidence type="ECO:0000313" key="2">
    <source>
        <dbReference type="Proteomes" id="UP001213039"/>
    </source>
</evidence>
<keyword evidence="2" id="KW-1185">Reference proteome</keyword>
<dbReference type="EMBL" id="CP114370">
    <property type="protein sequence ID" value="WBP84130.1"/>
    <property type="molecule type" value="Genomic_DNA"/>
</dbReference>
<dbReference type="EC" id="1.7.1.17" evidence="1"/>
<evidence type="ECO:0000313" key="1">
    <source>
        <dbReference type="EMBL" id="WBP84130.1"/>
    </source>
</evidence>
<keyword evidence="1" id="KW-0560">Oxidoreductase</keyword>
<gene>
    <name evidence="1" type="ORF">Me_995_000081</name>
</gene>
<protein>
    <submittedName>
        <fullName evidence="1">FMN-dependent NADH-azoreductase</fullName>
        <ecNumber evidence="1">1.7.1.17</ecNumber>
    </submittedName>
</protein>
<accession>A0ACD4PIN7</accession>
<reference evidence="1" key="1">
    <citation type="submission" date="2022-12" db="EMBL/GenBank/DDBJ databases">
        <authorList>
            <consortium name="Asia Pacific Centre for Animal Health"/>
            <person name="Klose S.M."/>
            <person name="Legione A.R."/>
            <person name="Monotti I."/>
            <person name="Bushell R."/>
            <person name="Marenda M.S."/>
            <person name="Sugiyama T."/>
            <person name="Browning G.F."/>
            <person name="Vaz P.K."/>
        </authorList>
    </citation>
    <scope>NUCLEOTIDE SEQUENCE</scope>
    <source>
        <strain evidence="1">Felid995</strain>
    </source>
</reference>
<dbReference type="Proteomes" id="UP001213039">
    <property type="component" value="Chromosome"/>
</dbReference>
<name>A0ACD4PIN7_9BACT</name>